<feature type="domain" description="GFO/IDH/MocA-like oxidoreductase" evidence="2">
    <location>
        <begin position="137"/>
        <end position="246"/>
    </location>
</feature>
<dbReference type="STRING" id="745820.SAMN04488053_10348"/>
<dbReference type="GO" id="GO:0000166">
    <property type="term" value="F:nucleotide binding"/>
    <property type="evidence" value="ECO:0007669"/>
    <property type="project" value="InterPro"/>
</dbReference>
<dbReference type="EMBL" id="FNIL01000003">
    <property type="protein sequence ID" value="SDN72472.1"/>
    <property type="molecule type" value="Genomic_DNA"/>
</dbReference>
<keyword evidence="4" id="KW-1185">Reference proteome</keyword>
<evidence type="ECO:0000259" key="1">
    <source>
        <dbReference type="Pfam" id="PF01408"/>
    </source>
</evidence>
<dbReference type="InterPro" id="IPR036291">
    <property type="entry name" value="NAD(P)-bd_dom_sf"/>
</dbReference>
<dbReference type="SUPFAM" id="SSF55347">
    <property type="entry name" value="Glyceraldehyde-3-phosphate dehydrogenase-like, C-terminal domain"/>
    <property type="match status" value="1"/>
</dbReference>
<reference evidence="4" key="1">
    <citation type="submission" date="2016-10" db="EMBL/GenBank/DDBJ databases">
        <authorList>
            <person name="Varghese N."/>
            <person name="Submissions S."/>
        </authorList>
    </citation>
    <scope>NUCLEOTIDE SEQUENCE [LARGE SCALE GENOMIC DNA]</scope>
    <source>
        <strain evidence="4">CGMCC 1.10369</strain>
    </source>
</reference>
<sequence>MNIATIGTGFIVERFLKAAALTDNVTITAMYSRKHENARPLAETFNIPSIFTSLEEMLTDPSIDAVYIASPNSMHFLHTEKALLAGKHVLCEKPFASNQSEAEKMIRLAEENELILMEAITTIHLPNFLELSPLLKEVGPIRLVKCSYSQYSSRYDKLLNGETTNVFNTEFSGGALMDINVYNLHFVIRLFGAPESVTYHANKHENGIDTSGIALLSYPSFQAECTGSKDTAGFNAAFIQGEKGWIHVIDGVNGCRRIELHAKDTNKTVEVNREENLMYEELLVFKKLVTDHNLSAAMELLSHSRKVMKVLDQARKSADIRFPADKLNGSL</sequence>
<dbReference type="SUPFAM" id="SSF51735">
    <property type="entry name" value="NAD(P)-binding Rossmann-fold domains"/>
    <property type="match status" value="1"/>
</dbReference>
<dbReference type="PANTHER" id="PTHR43054">
    <property type="match status" value="1"/>
</dbReference>
<dbReference type="AlphaFoldDB" id="A0A1H0DQP5"/>
<gene>
    <name evidence="3" type="ORF">SAMN04488053_10348</name>
</gene>
<dbReference type="OrthoDB" id="9815825at2"/>
<dbReference type="Gene3D" id="3.30.360.10">
    <property type="entry name" value="Dihydrodipicolinate Reductase, domain 2"/>
    <property type="match status" value="1"/>
</dbReference>
<evidence type="ECO:0000313" key="3">
    <source>
        <dbReference type="EMBL" id="SDN72472.1"/>
    </source>
</evidence>
<proteinExistence type="predicted"/>
<protein>
    <submittedName>
        <fullName evidence="3">Predicted dehydrogenase</fullName>
    </submittedName>
</protein>
<dbReference type="InterPro" id="IPR055170">
    <property type="entry name" value="GFO_IDH_MocA-like_dom"/>
</dbReference>
<accession>A0A1H0DQP5</accession>
<evidence type="ECO:0000313" key="4">
    <source>
        <dbReference type="Proteomes" id="UP000198778"/>
    </source>
</evidence>
<evidence type="ECO:0000259" key="2">
    <source>
        <dbReference type="Pfam" id="PF22725"/>
    </source>
</evidence>
<dbReference type="InterPro" id="IPR000683">
    <property type="entry name" value="Gfo/Idh/MocA-like_OxRdtase_N"/>
</dbReference>
<feature type="domain" description="Gfo/Idh/MocA-like oxidoreductase N-terminal" evidence="1">
    <location>
        <begin position="1"/>
        <end position="118"/>
    </location>
</feature>
<dbReference type="RefSeq" id="WP_090841929.1">
    <property type="nucleotide sequence ID" value="NZ_FNIL01000003.1"/>
</dbReference>
<dbReference type="Proteomes" id="UP000198778">
    <property type="component" value="Unassembled WGS sequence"/>
</dbReference>
<dbReference type="Pfam" id="PF22725">
    <property type="entry name" value="GFO_IDH_MocA_C3"/>
    <property type="match status" value="1"/>
</dbReference>
<dbReference type="PANTHER" id="PTHR43054:SF1">
    <property type="entry name" value="SCYLLO-INOSITOL 2-DEHYDROGENASE (NADP(+)) IOLU"/>
    <property type="match status" value="1"/>
</dbReference>
<dbReference type="Pfam" id="PF01408">
    <property type="entry name" value="GFO_IDH_MocA"/>
    <property type="match status" value="1"/>
</dbReference>
<organism evidence="3 4">
    <name type="scientific">Alkalicoccus daliensis</name>
    <dbReference type="NCBI Taxonomy" id="745820"/>
    <lineage>
        <taxon>Bacteria</taxon>
        <taxon>Bacillati</taxon>
        <taxon>Bacillota</taxon>
        <taxon>Bacilli</taxon>
        <taxon>Bacillales</taxon>
        <taxon>Bacillaceae</taxon>
        <taxon>Alkalicoccus</taxon>
    </lineage>
</organism>
<dbReference type="Gene3D" id="3.40.50.720">
    <property type="entry name" value="NAD(P)-binding Rossmann-like Domain"/>
    <property type="match status" value="1"/>
</dbReference>
<name>A0A1H0DQP5_9BACI</name>